<proteinExistence type="inferred from homology"/>
<keyword evidence="11" id="KW-1185">Reference proteome</keyword>
<sequence length="355" mass="36183">MRDFPLPRRARLVKAHGCGNSFVVATDADDSHDSGAEEVRALCSQAFGIGADGFIRCVRAGGAWFMDYRNADGSKAEMCGNGVRVFVDHLRREGLVRLAPGESLDVLTRGGKRTVALVAEAGGGAVEGCGAGGAANGAAGGGAEDGPAERGAVGDCAEKGGAPDGVAHGCAAEDSAQYRVDMGPASSPARETVKVSVPGIPGVLGGIWVDMPNPHTVVALDSPAALEGAQLPAVDAARVAPQMRPAYEPEPHEGTNLELVVDLTRESDEVGHLRMRVLERGVGETMACGTGCCAAAVATALRRGPGAPATWIVDVPGGRVRVDIDGVIDWDGPGLTGAPVFLTGPAMRVAEIVIP</sequence>
<evidence type="ECO:0000313" key="10">
    <source>
        <dbReference type="EMBL" id="EJF51758.1"/>
    </source>
</evidence>
<evidence type="ECO:0000256" key="3">
    <source>
        <dbReference type="ARBA" id="ARBA00013080"/>
    </source>
</evidence>
<evidence type="ECO:0000256" key="6">
    <source>
        <dbReference type="ARBA" id="ARBA00023235"/>
    </source>
</evidence>
<dbReference type="GO" id="GO:0009089">
    <property type="term" value="P:lysine biosynthetic process via diaminopimelate"/>
    <property type="evidence" value="ECO:0007669"/>
    <property type="project" value="UniProtKB-UniRule"/>
</dbReference>
<dbReference type="SUPFAM" id="SSF54506">
    <property type="entry name" value="Diaminopimelate epimerase-like"/>
    <property type="match status" value="2"/>
</dbReference>
<dbReference type="Gene3D" id="3.10.310.10">
    <property type="entry name" value="Diaminopimelate Epimerase, Chain A, domain 1"/>
    <property type="match status" value="2"/>
</dbReference>
<gene>
    <name evidence="8" type="primary">dapF</name>
    <name evidence="10" type="ORF">HMPREF1317_0701</name>
</gene>
<dbReference type="Proteomes" id="UP000004578">
    <property type="component" value="Unassembled WGS sequence"/>
</dbReference>
<evidence type="ECO:0000313" key="11">
    <source>
        <dbReference type="Proteomes" id="UP000004578"/>
    </source>
</evidence>
<feature type="binding site" evidence="8">
    <location>
        <position position="213"/>
    </location>
    <ligand>
        <name>substrate</name>
    </ligand>
</feature>
<dbReference type="HAMAP" id="MF_00197">
    <property type="entry name" value="DAP_epimerase"/>
    <property type="match status" value="1"/>
</dbReference>
<dbReference type="RefSeq" id="WP_005867062.1">
    <property type="nucleotide sequence ID" value="NZ_AKFS01000002.1"/>
</dbReference>
<reference evidence="10 11" key="1">
    <citation type="submission" date="2012-05" db="EMBL/GenBank/DDBJ databases">
        <authorList>
            <person name="Harkins D.M."/>
            <person name="Madupu R."/>
            <person name="Durkin A.S."/>
            <person name="Torralba M."/>
            <person name="Methe B."/>
            <person name="Sutton G.G."/>
            <person name="Nelson K.E."/>
        </authorList>
    </citation>
    <scope>NUCLEOTIDE SEQUENCE [LARGE SCALE GENOMIC DNA]</scope>
    <source>
        <strain evidence="10 11">F0490</strain>
    </source>
</reference>
<evidence type="ECO:0000256" key="2">
    <source>
        <dbReference type="ARBA" id="ARBA00010219"/>
    </source>
</evidence>
<evidence type="ECO:0000256" key="8">
    <source>
        <dbReference type="HAMAP-Rule" id="MF_00197"/>
    </source>
</evidence>
<dbReference type="OrthoDB" id="9805408at2"/>
<feature type="active site" evidence="9">
    <location>
        <position position="79"/>
    </location>
</feature>
<feature type="active site" description="Proton donor" evidence="8">
    <location>
        <position position="79"/>
    </location>
</feature>
<dbReference type="GO" id="GO:0005829">
    <property type="term" value="C:cytosol"/>
    <property type="evidence" value="ECO:0007669"/>
    <property type="project" value="TreeGrafter"/>
</dbReference>
<feature type="binding site" evidence="8">
    <location>
        <position position="20"/>
    </location>
    <ligand>
        <name>substrate</name>
    </ligand>
</feature>
<dbReference type="InterPro" id="IPR018510">
    <property type="entry name" value="DAP_epimerase_AS"/>
</dbReference>
<dbReference type="EC" id="5.1.1.7" evidence="3 8"/>
<organism evidence="10 11">
    <name type="scientific">Schaalia georgiae F0490</name>
    <dbReference type="NCBI Taxonomy" id="1125717"/>
    <lineage>
        <taxon>Bacteria</taxon>
        <taxon>Bacillati</taxon>
        <taxon>Actinomycetota</taxon>
        <taxon>Actinomycetes</taxon>
        <taxon>Actinomycetales</taxon>
        <taxon>Actinomycetaceae</taxon>
        <taxon>Schaalia</taxon>
    </lineage>
</organism>
<comment type="caution">
    <text evidence="10">The sequence shown here is derived from an EMBL/GenBank/DDBJ whole genome shotgun (WGS) entry which is preliminary data.</text>
</comment>
<feature type="site" description="Could be important to modulate the pK values of the two catalytic cysteine residues" evidence="8">
    <location>
        <position position="215"/>
    </location>
</feature>
<dbReference type="GO" id="GO:0008837">
    <property type="term" value="F:diaminopimelate epimerase activity"/>
    <property type="evidence" value="ECO:0007669"/>
    <property type="project" value="UniProtKB-UniRule"/>
</dbReference>
<dbReference type="EMBL" id="AKFS01000002">
    <property type="protein sequence ID" value="EJF51758.1"/>
    <property type="molecule type" value="Genomic_DNA"/>
</dbReference>
<comment type="function">
    <text evidence="8">Catalyzes the stereoinversion of LL-2,6-diaminopimelate (L,L-DAP) to meso-diaminopimelate (meso-DAP), a precursor of L-lysine and an essential component of the bacterial peptidoglycan.</text>
</comment>
<keyword evidence="6 8" id="KW-0413">Isomerase</keyword>
<dbReference type="Pfam" id="PF01678">
    <property type="entry name" value="DAP_epimerase"/>
    <property type="match status" value="2"/>
</dbReference>
<dbReference type="PANTHER" id="PTHR31689:SF0">
    <property type="entry name" value="DIAMINOPIMELATE EPIMERASE"/>
    <property type="match status" value="1"/>
</dbReference>
<feature type="binding site" evidence="8">
    <location>
        <begin position="289"/>
        <end position="290"/>
    </location>
    <ligand>
        <name>substrate</name>
    </ligand>
</feature>
<dbReference type="AlphaFoldDB" id="J1I0H9"/>
<comment type="pathway">
    <text evidence="1 8">Amino-acid biosynthesis; L-lysine biosynthesis via DAP pathway; DL-2,6-diaminopimelate from LL-2,6-diaminopimelate: step 1/1.</text>
</comment>
<dbReference type="PROSITE" id="PS01326">
    <property type="entry name" value="DAP_EPIMERASE"/>
    <property type="match status" value="1"/>
</dbReference>
<feature type="site" description="Could be important to modulate the pK values of the two catalytic cysteine residues" evidence="8">
    <location>
        <position position="279"/>
    </location>
</feature>
<dbReference type="PANTHER" id="PTHR31689">
    <property type="entry name" value="DIAMINOPIMELATE EPIMERASE, CHLOROPLASTIC"/>
    <property type="match status" value="1"/>
</dbReference>
<keyword evidence="4 8" id="KW-0028">Amino-acid biosynthesis</keyword>
<comment type="catalytic activity">
    <reaction evidence="7 8">
        <text>(2S,6S)-2,6-diaminopimelate = meso-2,6-diaminopimelate</text>
        <dbReference type="Rhea" id="RHEA:15393"/>
        <dbReference type="ChEBI" id="CHEBI:57609"/>
        <dbReference type="ChEBI" id="CHEBI:57791"/>
        <dbReference type="EC" id="5.1.1.7"/>
    </reaction>
</comment>
<evidence type="ECO:0000256" key="1">
    <source>
        <dbReference type="ARBA" id="ARBA00005196"/>
    </source>
</evidence>
<dbReference type="InterPro" id="IPR001653">
    <property type="entry name" value="DAP_epimerase_DapF"/>
</dbReference>
<evidence type="ECO:0000256" key="7">
    <source>
        <dbReference type="ARBA" id="ARBA00051712"/>
    </source>
</evidence>
<feature type="binding site" evidence="8">
    <location>
        <position position="256"/>
    </location>
    <ligand>
        <name>substrate</name>
    </ligand>
</feature>
<accession>J1I0H9</accession>
<protein>
    <recommendedName>
        <fullName evidence="3 8">Diaminopimelate epimerase</fullName>
        <shortName evidence="8">DAP epimerase</shortName>
        <ecNumber evidence="3 8">5.1.1.7</ecNumber>
    </recommendedName>
    <alternativeName>
        <fullName evidence="8">PLP-independent amino acid racemase</fullName>
    </alternativeName>
</protein>
<comment type="caution">
    <text evidence="8">Lacks conserved residue(s) required for the propagation of feature annotation.</text>
</comment>
<comment type="similarity">
    <text evidence="2 8">Belongs to the diaminopimelate epimerase family.</text>
</comment>
<feature type="binding site" evidence="8">
    <location>
        <begin position="80"/>
        <end position="81"/>
    </location>
    <ligand>
        <name>substrate</name>
    </ligand>
</feature>
<evidence type="ECO:0000256" key="5">
    <source>
        <dbReference type="ARBA" id="ARBA00023154"/>
    </source>
</evidence>
<evidence type="ECO:0000256" key="9">
    <source>
        <dbReference type="PROSITE-ProRule" id="PRU10125"/>
    </source>
</evidence>
<dbReference type="UniPathway" id="UPA00034">
    <property type="reaction ID" value="UER00025"/>
</dbReference>
<evidence type="ECO:0000256" key="4">
    <source>
        <dbReference type="ARBA" id="ARBA00022605"/>
    </source>
</evidence>
<comment type="subcellular location">
    <subcellularLocation>
        <location evidence="8">Cytoplasm</location>
    </subcellularLocation>
</comment>
<keyword evidence="5 8" id="KW-0457">Lysine biosynthesis</keyword>
<feature type="active site" description="Proton acceptor" evidence="8">
    <location>
        <position position="288"/>
    </location>
</feature>
<feature type="binding site" evidence="8">
    <location>
        <position position="70"/>
    </location>
    <ligand>
        <name>substrate</name>
    </ligand>
</feature>
<name>J1I0H9_9ACTO</name>
<feature type="binding site" evidence="8">
    <location>
        <begin position="279"/>
        <end position="280"/>
    </location>
    <ligand>
        <name>substrate</name>
    </ligand>
</feature>
<keyword evidence="8" id="KW-0963">Cytoplasm</keyword>
<comment type="subunit">
    <text evidence="8">Homodimer.</text>
</comment>
<dbReference type="PATRIC" id="fig|1125717.3.peg.25"/>